<gene>
    <name evidence="3" type="ORF">CTOB1V02_LOCUS9357</name>
</gene>
<keyword evidence="1" id="KW-0175">Coiled coil</keyword>
<dbReference type="PANTHER" id="PTHR13066">
    <property type="entry name" value="BASIC LEUCINE ZIPPER NUCLEAR FACTOR 1 BLZF1 PROTEIN"/>
    <property type="match status" value="1"/>
</dbReference>
<feature type="compositionally biased region" description="Low complexity" evidence="2">
    <location>
        <begin position="136"/>
        <end position="147"/>
    </location>
</feature>
<reference evidence="3" key="1">
    <citation type="submission" date="2020-11" db="EMBL/GenBank/DDBJ databases">
        <authorList>
            <person name="Tran Van P."/>
        </authorList>
    </citation>
    <scope>NUCLEOTIDE SEQUENCE</scope>
</reference>
<organism evidence="3">
    <name type="scientific">Cyprideis torosa</name>
    <dbReference type="NCBI Taxonomy" id="163714"/>
    <lineage>
        <taxon>Eukaryota</taxon>
        <taxon>Metazoa</taxon>
        <taxon>Ecdysozoa</taxon>
        <taxon>Arthropoda</taxon>
        <taxon>Crustacea</taxon>
        <taxon>Oligostraca</taxon>
        <taxon>Ostracoda</taxon>
        <taxon>Podocopa</taxon>
        <taxon>Podocopida</taxon>
        <taxon>Cytherocopina</taxon>
        <taxon>Cytheroidea</taxon>
        <taxon>Cytherideidae</taxon>
        <taxon>Cyprideis</taxon>
    </lineage>
</organism>
<dbReference type="GO" id="GO:0043001">
    <property type="term" value="P:Golgi to plasma membrane protein transport"/>
    <property type="evidence" value="ECO:0007669"/>
    <property type="project" value="InterPro"/>
</dbReference>
<dbReference type="AlphaFoldDB" id="A0A7R8WIH8"/>
<protein>
    <submittedName>
        <fullName evidence="3">Uncharacterized protein</fullName>
    </submittedName>
</protein>
<feature type="compositionally biased region" description="Acidic residues" evidence="2">
    <location>
        <begin position="1"/>
        <end position="14"/>
    </location>
</feature>
<feature type="region of interest" description="Disordered" evidence="2">
    <location>
        <begin position="129"/>
        <end position="162"/>
    </location>
</feature>
<evidence type="ECO:0000313" key="3">
    <source>
        <dbReference type="EMBL" id="CAD7231510.1"/>
    </source>
</evidence>
<feature type="region of interest" description="Disordered" evidence="2">
    <location>
        <begin position="1"/>
        <end position="65"/>
    </location>
</feature>
<dbReference type="GO" id="GO:0007030">
    <property type="term" value="P:Golgi organization"/>
    <property type="evidence" value="ECO:0007669"/>
    <property type="project" value="InterPro"/>
</dbReference>
<dbReference type="EMBL" id="OB663588">
    <property type="protein sequence ID" value="CAD7231510.1"/>
    <property type="molecule type" value="Genomic_DNA"/>
</dbReference>
<evidence type="ECO:0000256" key="1">
    <source>
        <dbReference type="SAM" id="Coils"/>
    </source>
</evidence>
<name>A0A7R8WIH8_9CRUS</name>
<accession>A0A7R8WIH8</accession>
<dbReference type="InterPro" id="IPR027095">
    <property type="entry name" value="Golgin-45"/>
</dbReference>
<dbReference type="OrthoDB" id="5959043at2759"/>
<feature type="coiled-coil region" evidence="1">
    <location>
        <begin position="176"/>
        <end position="203"/>
    </location>
</feature>
<proteinExistence type="predicted"/>
<dbReference type="GO" id="GO:0000139">
    <property type="term" value="C:Golgi membrane"/>
    <property type="evidence" value="ECO:0007669"/>
    <property type="project" value="TreeGrafter"/>
</dbReference>
<sequence>MGNASSEEEFVDSDDGSKGGKQKSKAKLAVRSAGDGMEIPAKGTTNITQRKDSGEPATLPSKAPPHSLICKIPVGALTKQQAYAIFGQDDPREVGQTPLYKEPKFIPYEPYRAATRPMVPEMMKTSARRHKKSQLSSVPSVTRPSVPDAGAYGRMRSESSEAEAVTLSPLEEAATLDMILGELEGLRQDKKELEGQLEIQTQIQKQSYVPAHPRLNERRLQLNKAMCVFYSLTAENEEKDKFFLECERWKSKFLAASLMVSDLARWKAALSLHSLEAKSALSQLLTECAETQRNLAVTLE</sequence>
<dbReference type="PANTHER" id="PTHR13066:SF2">
    <property type="entry name" value="GOLGIN-45"/>
    <property type="match status" value="1"/>
</dbReference>
<evidence type="ECO:0000256" key="2">
    <source>
        <dbReference type="SAM" id="MobiDB-lite"/>
    </source>
</evidence>